<organism evidence="6 7">
    <name type="scientific">Talaromyces atroroseus</name>
    <dbReference type="NCBI Taxonomy" id="1441469"/>
    <lineage>
        <taxon>Eukaryota</taxon>
        <taxon>Fungi</taxon>
        <taxon>Dikarya</taxon>
        <taxon>Ascomycota</taxon>
        <taxon>Pezizomycotina</taxon>
        <taxon>Eurotiomycetes</taxon>
        <taxon>Eurotiomycetidae</taxon>
        <taxon>Eurotiales</taxon>
        <taxon>Trichocomaceae</taxon>
        <taxon>Talaromyces</taxon>
        <taxon>Talaromyces sect. Trachyspermi</taxon>
    </lineage>
</organism>
<dbReference type="InterPro" id="IPR019734">
    <property type="entry name" value="TPR_rpt"/>
</dbReference>
<dbReference type="STRING" id="1441469.A0A225ANQ0"/>
<dbReference type="Gene3D" id="1.25.40.10">
    <property type="entry name" value="Tetratricopeptide repeat domain"/>
    <property type="match status" value="1"/>
</dbReference>
<evidence type="ECO:0000313" key="6">
    <source>
        <dbReference type="EMBL" id="OKL61093.1"/>
    </source>
</evidence>
<comment type="subcellular location">
    <subcellularLocation>
        <location evidence="4">Endoplasmic reticulum membrane</location>
        <topology evidence="4">Peripheral membrane protein</topology>
        <orientation evidence="4">Cytoplasmic side</orientation>
    </subcellularLocation>
</comment>
<keyword evidence="7" id="KW-1185">Reference proteome</keyword>
<comment type="subunit">
    <text evidence="4">Component of the ER membrane protein complex (EMC).</text>
</comment>
<proteinExistence type="inferred from homology"/>
<keyword evidence="2 3" id="KW-0802">TPR repeat</keyword>
<comment type="similarity">
    <text evidence="4">Belongs to the EMC2 family.</text>
</comment>
<keyword evidence="1" id="KW-0677">Repeat</keyword>
<sequence length="304" mass="33865">MATVKGNLERGLQLSDPSAALHLSQQASALLTKQQSSSAFPFAAFEDPDQWLELEQLFLAFLRTGDDKSAHLCLDRLAGRFGPANERIMGLRGLYQEATAKDGPSLEAILRDYNKILSENGVNVPVSKRRIALLRSLNRHEEAISAMVDYLEAFPTDAEAWCELADLYQSNAMSAQAIFSLEEALLVTPNSWNLHARLGEILYISTTSADRSTSSTQTLSRSIKHFLRSLELCDDYTTSELIKHIKDLPEHNISGEVPPIKTLEDIEAMARLKAEKLIQSQQSASRHQTTLEGLQSLQELVRRT</sequence>
<evidence type="ECO:0000313" key="7">
    <source>
        <dbReference type="Proteomes" id="UP000214365"/>
    </source>
</evidence>
<dbReference type="Proteomes" id="UP000214365">
    <property type="component" value="Unassembled WGS sequence"/>
</dbReference>
<dbReference type="AlphaFoldDB" id="A0A225ANQ0"/>
<dbReference type="RefSeq" id="XP_020121214.1">
    <property type="nucleotide sequence ID" value="XM_020266292.1"/>
</dbReference>
<dbReference type="PROSITE" id="PS50005">
    <property type="entry name" value="TPR"/>
    <property type="match status" value="1"/>
</dbReference>
<evidence type="ECO:0000259" key="5">
    <source>
        <dbReference type="Pfam" id="PF22890"/>
    </source>
</evidence>
<gene>
    <name evidence="6" type="ORF">UA08_03937</name>
</gene>
<evidence type="ECO:0000256" key="4">
    <source>
        <dbReference type="RuleBase" id="RU367091"/>
    </source>
</evidence>
<accession>A0A225ANQ0</accession>
<dbReference type="SUPFAM" id="SSF48452">
    <property type="entry name" value="TPR-like"/>
    <property type="match status" value="1"/>
</dbReference>
<comment type="function">
    <text evidence="4">Part of the endoplasmic reticulum membrane protein complex (EMC) that enables the energy-independent insertion into endoplasmic reticulum membranes of newly synthesized membrane proteins.</text>
</comment>
<dbReference type="InterPro" id="IPR039856">
    <property type="entry name" value="EMC2-like"/>
</dbReference>
<feature type="domain" description="EMC2 TPR-like" evidence="5">
    <location>
        <begin position="110"/>
        <end position="208"/>
    </location>
</feature>
<evidence type="ECO:0000256" key="3">
    <source>
        <dbReference type="PROSITE-ProRule" id="PRU00339"/>
    </source>
</evidence>
<dbReference type="InterPro" id="IPR055217">
    <property type="entry name" value="TPR_EMC2"/>
</dbReference>
<dbReference type="GeneID" id="31003692"/>
<reference evidence="6 7" key="1">
    <citation type="submission" date="2015-06" db="EMBL/GenBank/DDBJ databases">
        <title>Talaromyces atroroseus IBT 11181 draft genome.</title>
        <authorList>
            <person name="Rasmussen K.B."/>
            <person name="Rasmussen S."/>
            <person name="Petersen B."/>
            <person name="Sicheritz-Ponten T."/>
            <person name="Mortensen U.H."/>
            <person name="Thrane U."/>
        </authorList>
    </citation>
    <scope>NUCLEOTIDE SEQUENCE [LARGE SCALE GENOMIC DNA]</scope>
    <source>
        <strain evidence="6 7">IBT 11181</strain>
    </source>
</reference>
<dbReference type="GO" id="GO:0072546">
    <property type="term" value="C:EMC complex"/>
    <property type="evidence" value="ECO:0007669"/>
    <property type="project" value="UniProtKB-UniRule"/>
</dbReference>
<dbReference type="EMBL" id="LFMY01000004">
    <property type="protein sequence ID" value="OKL61093.1"/>
    <property type="molecule type" value="Genomic_DNA"/>
</dbReference>
<dbReference type="Pfam" id="PF22890">
    <property type="entry name" value="TPR_EMC2"/>
    <property type="match status" value="1"/>
</dbReference>
<dbReference type="InterPro" id="IPR011990">
    <property type="entry name" value="TPR-like_helical_dom_sf"/>
</dbReference>
<keyword evidence="4" id="KW-0256">Endoplasmic reticulum</keyword>
<name>A0A225ANQ0_TALAT</name>
<feature type="repeat" description="TPR" evidence="3">
    <location>
        <begin position="158"/>
        <end position="191"/>
    </location>
</feature>
<dbReference type="PANTHER" id="PTHR12760">
    <property type="entry name" value="TETRATRICOPEPTIDE REPEAT PROTEIN"/>
    <property type="match status" value="1"/>
</dbReference>
<protein>
    <recommendedName>
        <fullName evidence="4">ER membrane protein complex subunit 2</fullName>
    </recommendedName>
</protein>
<comment type="caution">
    <text evidence="6">The sequence shown here is derived from an EMBL/GenBank/DDBJ whole genome shotgun (WGS) entry which is preliminary data.</text>
</comment>
<keyword evidence="4" id="KW-0472">Membrane</keyword>
<evidence type="ECO:0000256" key="1">
    <source>
        <dbReference type="ARBA" id="ARBA00022737"/>
    </source>
</evidence>
<dbReference type="OrthoDB" id="124397at2759"/>
<evidence type="ECO:0000256" key="2">
    <source>
        <dbReference type="ARBA" id="ARBA00022803"/>
    </source>
</evidence>